<protein>
    <recommendedName>
        <fullName evidence="2">DUF7905 domain-containing protein</fullName>
    </recommendedName>
</protein>
<name>Q0TZJ9_PHANO</name>
<evidence type="ECO:0000313" key="4">
    <source>
        <dbReference type="Proteomes" id="UP000001055"/>
    </source>
</evidence>
<dbReference type="RefSeq" id="XP_001805182.1">
    <property type="nucleotide sequence ID" value="XM_001805130.1"/>
</dbReference>
<dbReference type="AlphaFoldDB" id="Q0TZJ9"/>
<dbReference type="InterPro" id="IPR057227">
    <property type="entry name" value="DUF7905"/>
</dbReference>
<reference evidence="4" key="1">
    <citation type="journal article" date="2007" name="Plant Cell">
        <title>Dothideomycete-plant interactions illuminated by genome sequencing and EST analysis of the wheat pathogen Stagonospora nodorum.</title>
        <authorList>
            <person name="Hane J.K."/>
            <person name="Lowe R.G."/>
            <person name="Solomon P.S."/>
            <person name="Tan K.C."/>
            <person name="Schoch C.L."/>
            <person name="Spatafora J.W."/>
            <person name="Crous P.W."/>
            <person name="Kodira C."/>
            <person name="Birren B.W."/>
            <person name="Galagan J.E."/>
            <person name="Torriani S.F."/>
            <person name="McDonald B.A."/>
            <person name="Oliver R.P."/>
        </authorList>
    </citation>
    <scope>NUCLEOTIDE SEQUENCE [LARGE SCALE GENOMIC DNA]</scope>
    <source>
        <strain evidence="4">SN15 / ATCC MYA-4574 / FGSC 10173</strain>
    </source>
</reference>
<evidence type="ECO:0000259" key="2">
    <source>
        <dbReference type="Pfam" id="PF25482"/>
    </source>
</evidence>
<gene>
    <name evidence="3" type="ORF">SNOG_15017</name>
</gene>
<dbReference type="KEGG" id="pno:SNOG_15017"/>
<dbReference type="GeneID" id="5982110"/>
<feature type="domain" description="DUF7905" evidence="2">
    <location>
        <begin position="343"/>
        <end position="676"/>
    </location>
</feature>
<accession>Q0TZJ9</accession>
<dbReference type="Proteomes" id="UP000001055">
    <property type="component" value="Unassembled WGS sequence"/>
</dbReference>
<organism evidence="3 4">
    <name type="scientific">Phaeosphaeria nodorum (strain SN15 / ATCC MYA-4574 / FGSC 10173)</name>
    <name type="common">Glume blotch fungus</name>
    <name type="synonym">Parastagonospora nodorum</name>
    <dbReference type="NCBI Taxonomy" id="321614"/>
    <lineage>
        <taxon>Eukaryota</taxon>
        <taxon>Fungi</taxon>
        <taxon>Dikarya</taxon>
        <taxon>Ascomycota</taxon>
        <taxon>Pezizomycotina</taxon>
        <taxon>Dothideomycetes</taxon>
        <taxon>Pleosporomycetidae</taxon>
        <taxon>Pleosporales</taxon>
        <taxon>Pleosporineae</taxon>
        <taxon>Phaeosphaeriaceae</taxon>
        <taxon>Parastagonospora</taxon>
    </lineage>
</organism>
<evidence type="ECO:0000256" key="1">
    <source>
        <dbReference type="SAM" id="MobiDB-lite"/>
    </source>
</evidence>
<dbReference type="InParanoid" id="Q0TZJ9"/>
<feature type="region of interest" description="Disordered" evidence="1">
    <location>
        <begin position="471"/>
        <end position="499"/>
    </location>
</feature>
<dbReference type="HOGENOM" id="CLU_420429_0_0_1"/>
<dbReference type="VEuPathDB" id="FungiDB:JI435_150170"/>
<evidence type="ECO:0000313" key="3">
    <source>
        <dbReference type="EMBL" id="EAT77560.2"/>
    </source>
</evidence>
<dbReference type="Pfam" id="PF25482">
    <property type="entry name" value="DUF7905"/>
    <property type="match status" value="1"/>
</dbReference>
<dbReference type="eggNOG" id="ENOG502S50B">
    <property type="taxonomic scope" value="Eukaryota"/>
</dbReference>
<dbReference type="EMBL" id="CH445359">
    <property type="protein sequence ID" value="EAT77560.2"/>
    <property type="molecule type" value="Genomic_DNA"/>
</dbReference>
<proteinExistence type="predicted"/>
<sequence length="732" mass="82382">MFTSDVAAVSFVGLSPEGKLGLSKETNGSGLGAHFCLHLAHLPRATNICTCPIINFAMSAEKPTVWNAPASAPLIDPNAFIGKKPAKVIPVPSEYRRQTLARERDTLVHDLRVETNCHVVPHWDQGMIRSFDIYGAATCVEKATGRINHWISNAHTKALAASAWGKIPAYNYDKWYYNKVEEWENTRKQLYRGPIPAQSHADAPSHFDVVDWPTILSDELLTPRDVFGGKLERLDKLRMQDKVWLTLQQNDIGTWQIEIAGHEDAEVAVAKEHLHTLLDQVRTDASGIQNAYNIVLDEREGIDVELQQDDSWWPNHNDRVLPRLLPSPMMDKPGNFRQEFLAEKHLAGIQNAVKQGLDSVRHKKGSYDFAIRLGCLALSSKHVNDERIGETFTKDTFLKDINGRIALDVKKWLANDEFGYRILHRLMARGDVLEPTRSAAYYGYIPSSLPETRPIFRGTWVFRDPNSTVSLPRMAPRHSGRPVPLKQSSTAKENASPPPSSLYVVQVDWTDDEQGQYERGVPMFYQLKPGQQGPVKNMDVNMLELGESRGWHFALESLEPVATHTVPPILASFVKGVTMKHNYNTSSTGSFAEWDSTPTVKRHLVTGRLDSIYCFGIKDTCYKVELTAMWYPQQQKPVWGLAVRHPEWARHLAELEELPVGRRADWGDTILNFFPEDGQMSTYTADTENIGIERLNISDDLPVGNGLRILVECLLRLSEIVSSVTDEGGIQL</sequence>